<sequence>MTRSLTIKNIPFSEACSHPKWEKKKNSSHHMSIRIEIKTTRRFVLIVSPTERCYIIHRNRREGKRFVM</sequence>
<reference evidence="2" key="1">
    <citation type="submission" date="2010-08" db="EMBL/GenBank/DDBJ databases">
        <authorList>
            <consortium name="Caenorhabditis japonica Sequencing Consortium"/>
            <person name="Wilson R.K."/>
        </authorList>
    </citation>
    <scope>NUCLEOTIDE SEQUENCE [LARGE SCALE GENOMIC DNA]</scope>
    <source>
        <strain evidence="2">DF5081</strain>
    </source>
</reference>
<evidence type="ECO:0000313" key="2">
    <source>
        <dbReference type="Proteomes" id="UP000005237"/>
    </source>
</evidence>
<name>A0A8R1EHC7_CAEJA</name>
<dbReference type="AlphaFoldDB" id="A0A8R1EHC7"/>
<dbReference type="Proteomes" id="UP000005237">
    <property type="component" value="Unassembled WGS sequence"/>
</dbReference>
<dbReference type="EnsemblMetazoa" id="CJA35079.1">
    <property type="protein sequence ID" value="CJA35079.1"/>
    <property type="gene ID" value="WBGene00210926"/>
</dbReference>
<keyword evidence="2" id="KW-1185">Reference proteome</keyword>
<accession>A0A8R1EHC7</accession>
<reference evidence="1" key="2">
    <citation type="submission" date="2022-06" db="UniProtKB">
        <authorList>
            <consortium name="EnsemblMetazoa"/>
        </authorList>
    </citation>
    <scope>IDENTIFICATION</scope>
    <source>
        <strain evidence="1">DF5081</strain>
    </source>
</reference>
<organism evidence="1 2">
    <name type="scientific">Caenorhabditis japonica</name>
    <dbReference type="NCBI Taxonomy" id="281687"/>
    <lineage>
        <taxon>Eukaryota</taxon>
        <taxon>Metazoa</taxon>
        <taxon>Ecdysozoa</taxon>
        <taxon>Nematoda</taxon>
        <taxon>Chromadorea</taxon>
        <taxon>Rhabditida</taxon>
        <taxon>Rhabditina</taxon>
        <taxon>Rhabditomorpha</taxon>
        <taxon>Rhabditoidea</taxon>
        <taxon>Rhabditidae</taxon>
        <taxon>Peloderinae</taxon>
        <taxon>Caenorhabditis</taxon>
    </lineage>
</organism>
<proteinExistence type="predicted"/>
<protein>
    <submittedName>
        <fullName evidence="1">Uncharacterized protein</fullName>
    </submittedName>
</protein>
<evidence type="ECO:0000313" key="1">
    <source>
        <dbReference type="EnsemblMetazoa" id="CJA35079.1"/>
    </source>
</evidence>